<gene>
    <name evidence="1" type="ORF">IAC39_07110</name>
</gene>
<evidence type="ECO:0000313" key="2">
    <source>
        <dbReference type="Proteomes" id="UP000824136"/>
    </source>
</evidence>
<sequence>MYFPILRGRQFELLALCECVNKNLLSNKIIPIVEPVKVSSTYTKTVDSFIKAGKPIAVIRNPQVGSWIKDLKKESNAKIREQASEQLKDANVISSFYVTSKLDAHIKNAAKNGIPIDSLLLLCNNPEYLGNYEEVIGDRIPLYNVIPDKGDFRRRIRPNRVMCEDHFPKQTRNIDYSDIETEFFSSDHLYYADDGYKGFADYSVVGEEYSETGFAPYAVAIHIVYFDTKNILRIAHFVSDSNDDISDPARKFAEAVEKLVEWNKTMKLDTVGIREFEAAYRNKTYPGLGVVKKYSIMHHLELMSKYLDGVAI</sequence>
<evidence type="ECO:0000313" key="1">
    <source>
        <dbReference type="EMBL" id="HIT59460.1"/>
    </source>
</evidence>
<reference evidence="1" key="1">
    <citation type="submission" date="2020-10" db="EMBL/GenBank/DDBJ databases">
        <authorList>
            <person name="Gilroy R."/>
        </authorList>
    </citation>
    <scope>NUCLEOTIDE SEQUENCE</scope>
    <source>
        <strain evidence="1">CHK33-4379</strain>
    </source>
</reference>
<dbReference type="AlphaFoldDB" id="A0A9D1GWA7"/>
<comment type="caution">
    <text evidence="1">The sequence shown here is derived from an EMBL/GenBank/DDBJ whole genome shotgun (WGS) entry which is preliminary data.</text>
</comment>
<accession>A0A9D1GWA7</accession>
<organism evidence="1 2">
    <name type="scientific">Candidatus Faeciplasma pullistercoris</name>
    <dbReference type="NCBI Taxonomy" id="2840800"/>
    <lineage>
        <taxon>Bacteria</taxon>
        <taxon>Bacillati</taxon>
        <taxon>Bacillota</taxon>
        <taxon>Clostridia</taxon>
        <taxon>Eubacteriales</taxon>
        <taxon>Oscillospiraceae</taxon>
        <taxon>Oscillospiraceae incertae sedis</taxon>
        <taxon>Candidatus Faeciplasma</taxon>
    </lineage>
</organism>
<name>A0A9D1GWA7_9FIRM</name>
<reference evidence="1" key="2">
    <citation type="journal article" date="2021" name="PeerJ">
        <title>Extensive microbial diversity within the chicken gut microbiome revealed by metagenomics and culture.</title>
        <authorList>
            <person name="Gilroy R."/>
            <person name="Ravi A."/>
            <person name="Getino M."/>
            <person name="Pursley I."/>
            <person name="Horton D.L."/>
            <person name="Alikhan N.F."/>
            <person name="Baker D."/>
            <person name="Gharbi K."/>
            <person name="Hall N."/>
            <person name="Watson M."/>
            <person name="Adriaenssens E.M."/>
            <person name="Foster-Nyarko E."/>
            <person name="Jarju S."/>
            <person name="Secka A."/>
            <person name="Antonio M."/>
            <person name="Oren A."/>
            <person name="Chaudhuri R.R."/>
            <person name="La Ragione R."/>
            <person name="Hildebrand F."/>
            <person name="Pallen M.J."/>
        </authorList>
    </citation>
    <scope>NUCLEOTIDE SEQUENCE</scope>
    <source>
        <strain evidence="1">CHK33-4379</strain>
    </source>
</reference>
<dbReference type="Proteomes" id="UP000824136">
    <property type="component" value="Unassembled WGS sequence"/>
</dbReference>
<protein>
    <submittedName>
        <fullName evidence="1">Sce7725 family protein</fullName>
    </submittedName>
</protein>
<dbReference type="EMBL" id="DVLL01000022">
    <property type="protein sequence ID" value="HIT59460.1"/>
    <property type="molecule type" value="Genomic_DNA"/>
</dbReference>
<proteinExistence type="predicted"/>
<dbReference type="InterPro" id="IPR047727">
    <property type="entry name" value="Sce7725-like"/>
</dbReference>
<dbReference type="NCBIfam" id="NF033831">
    <property type="entry name" value="sce7725_fam"/>
    <property type="match status" value="1"/>
</dbReference>